<evidence type="ECO:0000313" key="3">
    <source>
        <dbReference type="Proteomes" id="UP001054837"/>
    </source>
</evidence>
<keyword evidence="1" id="KW-1133">Transmembrane helix</keyword>
<evidence type="ECO:0000256" key="1">
    <source>
        <dbReference type="SAM" id="Phobius"/>
    </source>
</evidence>
<comment type="caution">
    <text evidence="2">The sequence shown here is derived from an EMBL/GenBank/DDBJ whole genome shotgun (WGS) entry which is preliminary data.</text>
</comment>
<keyword evidence="1" id="KW-0812">Transmembrane</keyword>
<dbReference type="Proteomes" id="UP001054837">
    <property type="component" value="Unassembled WGS sequence"/>
</dbReference>
<dbReference type="AlphaFoldDB" id="A0AAV4QC52"/>
<sequence length="102" mass="11319">MSRTIILEKEKCCSRQVINVCNLLMGLLVFLSFWAREIIAVLELAKMESKSFIIKSISAVISLDDGGSSFQDVDIGERCIWGASQSSIKVEICGNLSRGRDF</sequence>
<gene>
    <name evidence="2" type="ORF">CDAR_427841</name>
</gene>
<proteinExistence type="predicted"/>
<keyword evidence="3" id="KW-1185">Reference proteome</keyword>
<organism evidence="2 3">
    <name type="scientific">Caerostris darwini</name>
    <dbReference type="NCBI Taxonomy" id="1538125"/>
    <lineage>
        <taxon>Eukaryota</taxon>
        <taxon>Metazoa</taxon>
        <taxon>Ecdysozoa</taxon>
        <taxon>Arthropoda</taxon>
        <taxon>Chelicerata</taxon>
        <taxon>Arachnida</taxon>
        <taxon>Araneae</taxon>
        <taxon>Araneomorphae</taxon>
        <taxon>Entelegynae</taxon>
        <taxon>Araneoidea</taxon>
        <taxon>Araneidae</taxon>
        <taxon>Caerostris</taxon>
    </lineage>
</organism>
<feature type="transmembrane region" description="Helical" evidence="1">
    <location>
        <begin position="24"/>
        <end position="45"/>
    </location>
</feature>
<keyword evidence="1" id="KW-0472">Membrane</keyword>
<evidence type="ECO:0000313" key="2">
    <source>
        <dbReference type="EMBL" id="GIY05807.1"/>
    </source>
</evidence>
<protein>
    <submittedName>
        <fullName evidence="2">Uncharacterized protein</fullName>
    </submittedName>
</protein>
<dbReference type="EMBL" id="BPLQ01004125">
    <property type="protein sequence ID" value="GIY05807.1"/>
    <property type="molecule type" value="Genomic_DNA"/>
</dbReference>
<name>A0AAV4QC52_9ARAC</name>
<reference evidence="2 3" key="1">
    <citation type="submission" date="2021-06" db="EMBL/GenBank/DDBJ databases">
        <title>Caerostris darwini draft genome.</title>
        <authorList>
            <person name="Kono N."/>
            <person name="Arakawa K."/>
        </authorList>
    </citation>
    <scope>NUCLEOTIDE SEQUENCE [LARGE SCALE GENOMIC DNA]</scope>
</reference>
<accession>A0AAV4QC52</accession>